<evidence type="ECO:0000313" key="2">
    <source>
        <dbReference type="Proteomes" id="UP000070058"/>
    </source>
</evidence>
<protein>
    <submittedName>
        <fullName evidence="1">Uncharacterized protein</fullName>
    </submittedName>
</protein>
<keyword evidence="2" id="KW-1185">Reference proteome</keyword>
<dbReference type="STRING" id="1548207.AXK11_07490"/>
<comment type="caution">
    <text evidence="1">The sequence shown here is derived from an EMBL/GenBank/DDBJ whole genome shotgun (WGS) entry which is preliminary data.</text>
</comment>
<dbReference type="Proteomes" id="UP000070058">
    <property type="component" value="Unassembled WGS sequence"/>
</dbReference>
<name>A0A139SKG1_9BACT</name>
<accession>A0A139SKG1</accession>
<proteinExistence type="predicted"/>
<gene>
    <name evidence="1" type="ORF">AXK11_07490</name>
</gene>
<sequence length="118" mass="13936">MHHFRRYDCKVLLALFPKEDWEVLHINYTNSLAFLPALIVRKWRSRKPIKPEEEQPRSEYRIPSRWLNGLLKWIFVTTSMWRIPMPFGVSLLLVVRRKEEAEAANPYSSVVQGVNVGS</sequence>
<reference evidence="2" key="1">
    <citation type="submission" date="2016-02" db="EMBL/GenBank/DDBJ databases">
        <authorList>
            <person name="Sanders J.G."/>
            <person name="Lin J.Y."/>
            <person name="Wertz J.T."/>
            <person name="Russell J.A."/>
            <person name="Moreau C.S."/>
            <person name="Powell S."/>
        </authorList>
    </citation>
    <scope>NUCLEOTIDE SEQUENCE [LARGE SCALE GENOMIC DNA]</scope>
    <source>
        <strain evidence="2">CAG34</strain>
    </source>
</reference>
<organism evidence="1 2">
    <name type="scientific">Cephaloticoccus primus</name>
    <dbReference type="NCBI Taxonomy" id="1548207"/>
    <lineage>
        <taxon>Bacteria</taxon>
        <taxon>Pseudomonadati</taxon>
        <taxon>Verrucomicrobiota</taxon>
        <taxon>Opitutia</taxon>
        <taxon>Opitutales</taxon>
        <taxon>Opitutaceae</taxon>
        <taxon>Cephaloticoccus</taxon>
    </lineage>
</organism>
<dbReference type="RefSeq" id="WP_068630823.1">
    <property type="nucleotide sequence ID" value="NZ_LSZQ01000053.1"/>
</dbReference>
<dbReference type="AlphaFoldDB" id="A0A139SKG1"/>
<evidence type="ECO:0000313" key="1">
    <source>
        <dbReference type="EMBL" id="KXU35000.1"/>
    </source>
</evidence>
<dbReference type="EMBL" id="LSZQ01000053">
    <property type="protein sequence ID" value="KXU35000.1"/>
    <property type="molecule type" value="Genomic_DNA"/>
</dbReference>